<comment type="caution">
    <text evidence="9">The sequence shown here is derived from an EMBL/GenBank/DDBJ whole genome shotgun (WGS) entry which is preliminary data.</text>
</comment>
<evidence type="ECO:0000256" key="1">
    <source>
        <dbReference type="ARBA" id="ARBA00004141"/>
    </source>
</evidence>
<feature type="domain" description="Rhodopsin" evidence="8">
    <location>
        <begin position="29"/>
        <end position="271"/>
    </location>
</feature>
<gene>
    <name evidence="9" type="ORF">QBC41DRAFT_256596</name>
</gene>
<accession>A0AA40DA30</accession>
<sequence>MLSDLDPRGVRLFVLQITFLVLVYIFISLRILVKSLTVKKISLDDWLIFVAVIVYTTHATITIWGIVYASEEGDKDFVRGENIALHSWFLNEALYAPLSALIRTSIAVFLLRIATAKIHRNIIYVNLACTWVLTTIYFFIVVFQCSPSSYFYDQVLDPSSGSCIDKDIVPRVTIAHSIINAITDFILAFLPIAILWDVKLNKRTKVGVATLLGMGVLAGICLIVRIPYVKFIPISDPEFLEQTNGTAFWSVMETSLGIIAGCAATLRPLMRGFGPRRTPWRQGSRHNNSTSRSQSKKDGASGAAGCGLRNQTNMNPLVQSQNLREIKDDYPLPYQPISPDDIYSPVHLPHDTQIRETDSPDFELAMQMPDPDPYPMPSNYYDHRYSHHYESRGPGRLWDEKRTPSASSMYSPISGGVRIKTSIEITRETQSPEGRETPQDSLNFPMQGEQVVTINGPKGPHRCRSTH</sequence>
<dbReference type="Proteomes" id="UP001174997">
    <property type="component" value="Unassembled WGS sequence"/>
</dbReference>
<feature type="region of interest" description="Disordered" evidence="6">
    <location>
        <begin position="424"/>
        <end position="445"/>
    </location>
</feature>
<organism evidence="9 10">
    <name type="scientific">Cercophora samala</name>
    <dbReference type="NCBI Taxonomy" id="330535"/>
    <lineage>
        <taxon>Eukaryota</taxon>
        <taxon>Fungi</taxon>
        <taxon>Dikarya</taxon>
        <taxon>Ascomycota</taxon>
        <taxon>Pezizomycotina</taxon>
        <taxon>Sordariomycetes</taxon>
        <taxon>Sordariomycetidae</taxon>
        <taxon>Sordariales</taxon>
        <taxon>Lasiosphaeriaceae</taxon>
        <taxon>Cercophora</taxon>
    </lineage>
</organism>
<evidence type="ECO:0000256" key="3">
    <source>
        <dbReference type="ARBA" id="ARBA00022989"/>
    </source>
</evidence>
<reference evidence="9" key="1">
    <citation type="submission" date="2023-06" db="EMBL/GenBank/DDBJ databases">
        <title>Genome-scale phylogeny and comparative genomics of the fungal order Sordariales.</title>
        <authorList>
            <consortium name="Lawrence Berkeley National Laboratory"/>
            <person name="Hensen N."/>
            <person name="Bonometti L."/>
            <person name="Westerberg I."/>
            <person name="Brannstrom I.O."/>
            <person name="Guillou S."/>
            <person name="Cros-Aarteil S."/>
            <person name="Calhoun S."/>
            <person name="Haridas S."/>
            <person name="Kuo A."/>
            <person name="Mondo S."/>
            <person name="Pangilinan J."/>
            <person name="Riley R."/>
            <person name="Labutti K."/>
            <person name="Andreopoulos B."/>
            <person name="Lipzen A."/>
            <person name="Chen C."/>
            <person name="Yanf M."/>
            <person name="Daum C."/>
            <person name="Ng V."/>
            <person name="Clum A."/>
            <person name="Steindorff A."/>
            <person name="Ohm R."/>
            <person name="Martin F."/>
            <person name="Silar P."/>
            <person name="Natvig D."/>
            <person name="Lalanne C."/>
            <person name="Gautier V."/>
            <person name="Ament-Velasquez S.L."/>
            <person name="Kruys A."/>
            <person name="Hutchinson M.I."/>
            <person name="Powell A.J."/>
            <person name="Barry K."/>
            <person name="Miller A.N."/>
            <person name="Grigoriev I.V."/>
            <person name="Debuchy R."/>
            <person name="Gladieux P."/>
            <person name="Thoren M.H."/>
            <person name="Johannesson H."/>
        </authorList>
    </citation>
    <scope>NUCLEOTIDE SEQUENCE</scope>
    <source>
        <strain evidence="9">CBS 307.81</strain>
    </source>
</reference>
<protein>
    <recommendedName>
        <fullName evidence="8">Rhodopsin domain-containing protein</fullName>
    </recommendedName>
</protein>
<evidence type="ECO:0000259" key="8">
    <source>
        <dbReference type="Pfam" id="PF20684"/>
    </source>
</evidence>
<proteinExistence type="inferred from homology"/>
<feature type="transmembrane region" description="Helical" evidence="7">
    <location>
        <begin position="123"/>
        <end position="143"/>
    </location>
</feature>
<dbReference type="Pfam" id="PF20684">
    <property type="entry name" value="Fung_rhodopsin"/>
    <property type="match status" value="1"/>
</dbReference>
<evidence type="ECO:0000313" key="9">
    <source>
        <dbReference type="EMBL" id="KAK0666246.1"/>
    </source>
</evidence>
<dbReference type="AlphaFoldDB" id="A0AA40DA30"/>
<dbReference type="GO" id="GO:0016020">
    <property type="term" value="C:membrane"/>
    <property type="evidence" value="ECO:0007669"/>
    <property type="project" value="UniProtKB-SubCell"/>
</dbReference>
<keyword evidence="3 7" id="KW-1133">Transmembrane helix</keyword>
<evidence type="ECO:0000256" key="6">
    <source>
        <dbReference type="SAM" id="MobiDB-lite"/>
    </source>
</evidence>
<dbReference type="InterPro" id="IPR049326">
    <property type="entry name" value="Rhodopsin_dom_fungi"/>
</dbReference>
<evidence type="ECO:0000256" key="5">
    <source>
        <dbReference type="ARBA" id="ARBA00038359"/>
    </source>
</evidence>
<feature type="region of interest" description="Disordered" evidence="6">
    <location>
        <begin position="273"/>
        <end position="315"/>
    </location>
</feature>
<comment type="subcellular location">
    <subcellularLocation>
        <location evidence="1">Membrane</location>
        <topology evidence="1">Multi-pass membrane protein</topology>
    </subcellularLocation>
</comment>
<evidence type="ECO:0000313" key="10">
    <source>
        <dbReference type="Proteomes" id="UP001174997"/>
    </source>
</evidence>
<name>A0AA40DA30_9PEZI</name>
<evidence type="ECO:0000256" key="7">
    <source>
        <dbReference type="SAM" id="Phobius"/>
    </source>
</evidence>
<keyword evidence="10" id="KW-1185">Reference proteome</keyword>
<dbReference type="InterPro" id="IPR052337">
    <property type="entry name" value="SAT4-like"/>
</dbReference>
<feature type="transmembrane region" description="Helical" evidence="7">
    <location>
        <begin position="88"/>
        <end position="111"/>
    </location>
</feature>
<feature type="transmembrane region" description="Helical" evidence="7">
    <location>
        <begin position="12"/>
        <end position="33"/>
    </location>
</feature>
<dbReference type="EMBL" id="JAULSY010000092">
    <property type="protein sequence ID" value="KAK0666246.1"/>
    <property type="molecule type" value="Genomic_DNA"/>
</dbReference>
<dbReference type="PANTHER" id="PTHR33048">
    <property type="entry name" value="PTH11-LIKE INTEGRAL MEMBRANE PROTEIN (AFU_ORTHOLOGUE AFUA_5G11245)"/>
    <property type="match status" value="1"/>
</dbReference>
<feature type="transmembrane region" description="Helical" evidence="7">
    <location>
        <begin position="174"/>
        <end position="196"/>
    </location>
</feature>
<evidence type="ECO:0000256" key="4">
    <source>
        <dbReference type="ARBA" id="ARBA00023136"/>
    </source>
</evidence>
<evidence type="ECO:0000256" key="2">
    <source>
        <dbReference type="ARBA" id="ARBA00022692"/>
    </source>
</evidence>
<keyword evidence="4 7" id="KW-0472">Membrane</keyword>
<comment type="similarity">
    <text evidence="5">Belongs to the SAT4 family.</text>
</comment>
<keyword evidence="2 7" id="KW-0812">Transmembrane</keyword>
<feature type="transmembrane region" description="Helical" evidence="7">
    <location>
        <begin position="208"/>
        <end position="228"/>
    </location>
</feature>
<dbReference type="PANTHER" id="PTHR33048:SF96">
    <property type="entry name" value="INTEGRAL MEMBRANE PROTEIN"/>
    <property type="match status" value="1"/>
</dbReference>
<feature type="transmembrane region" description="Helical" evidence="7">
    <location>
        <begin position="45"/>
        <end position="68"/>
    </location>
</feature>